<dbReference type="Pfam" id="PF00805">
    <property type="entry name" value="Pentapeptide"/>
    <property type="match status" value="2"/>
</dbReference>
<evidence type="ECO:0000313" key="1">
    <source>
        <dbReference type="EMBL" id="MEZ8196185.1"/>
    </source>
</evidence>
<dbReference type="EMBL" id="JBGOOT010000012">
    <property type="protein sequence ID" value="MEZ8196185.1"/>
    <property type="molecule type" value="Genomic_DNA"/>
</dbReference>
<organism evidence="1 2">
    <name type="scientific">Vibrio cortegadensis</name>
    <dbReference type="NCBI Taxonomy" id="1328770"/>
    <lineage>
        <taxon>Bacteria</taxon>
        <taxon>Pseudomonadati</taxon>
        <taxon>Pseudomonadota</taxon>
        <taxon>Gammaproteobacteria</taxon>
        <taxon>Vibrionales</taxon>
        <taxon>Vibrionaceae</taxon>
        <taxon>Vibrio</taxon>
    </lineage>
</organism>
<dbReference type="SUPFAM" id="SSF141571">
    <property type="entry name" value="Pentapeptide repeat-like"/>
    <property type="match status" value="2"/>
</dbReference>
<dbReference type="Proteomes" id="UP001569153">
    <property type="component" value="Unassembled WGS sequence"/>
</dbReference>
<keyword evidence="2" id="KW-1185">Reference proteome</keyword>
<proteinExistence type="predicted"/>
<protein>
    <submittedName>
        <fullName evidence="1">Qnr family pentapeptide repeat protein</fullName>
    </submittedName>
</protein>
<comment type="caution">
    <text evidence="1">The sequence shown here is derived from an EMBL/GenBank/DDBJ whole genome shotgun (WGS) entry which is preliminary data.</text>
</comment>
<gene>
    <name evidence="1" type="ORF">ACED38_15020</name>
</gene>
<dbReference type="InterPro" id="IPR001646">
    <property type="entry name" value="5peptide_repeat"/>
</dbReference>
<accession>A0ABV4M9I2</accession>
<dbReference type="Pfam" id="PF13599">
    <property type="entry name" value="Pentapeptide_4"/>
    <property type="match status" value="1"/>
</dbReference>
<dbReference type="RefSeq" id="WP_171756389.1">
    <property type="nucleotide sequence ID" value="NZ_JBGOOT010000012.1"/>
</dbReference>
<dbReference type="PANTHER" id="PTHR14136:SF17">
    <property type="entry name" value="BTB_POZ DOMAIN-CONTAINING PROTEIN KCTD9"/>
    <property type="match status" value="1"/>
</dbReference>
<name>A0ABV4M9I2_9VIBR</name>
<dbReference type="InterPro" id="IPR051082">
    <property type="entry name" value="Pentapeptide-BTB/POZ_domain"/>
</dbReference>
<reference evidence="1 2" key="1">
    <citation type="submission" date="2024-06" db="EMBL/GenBank/DDBJ databases">
        <authorList>
            <person name="Steensen K."/>
            <person name="Seneca J."/>
            <person name="Bartlau N."/>
            <person name="Yu A.X."/>
            <person name="Polz M.F."/>
        </authorList>
    </citation>
    <scope>NUCLEOTIDE SEQUENCE [LARGE SCALE GENOMIC DNA]</scope>
    <source>
        <strain evidence="1 2">FF146</strain>
    </source>
</reference>
<sequence>MLETNKTFVKHDFSHQDLRDAQFEACNFYDCNFSRSDLRDAQFIDCRFIEQGAVDGCRFDYADLRDASFKQCQLAMGYFVGANCFGIELRGCDLKGANFLKASFANRVSHQVYFCSAYITGCNLSYVNFEQQCLEKCDLFENRWTGANLQGASFKGSDLSRSEFSEECWGQFSMQNCDLTHTELYGLNIRRVDLSGVKICDWQQEQLLEPLGVVVLPS</sequence>
<evidence type="ECO:0000313" key="2">
    <source>
        <dbReference type="Proteomes" id="UP001569153"/>
    </source>
</evidence>
<dbReference type="PANTHER" id="PTHR14136">
    <property type="entry name" value="BTB_POZ DOMAIN-CONTAINING PROTEIN KCTD9"/>
    <property type="match status" value="1"/>
</dbReference>
<dbReference type="NCBIfam" id="NF033086">
    <property type="entry name" value="penta_rpt_Qnr"/>
    <property type="match status" value="1"/>
</dbReference>
<dbReference type="Gene3D" id="2.160.20.80">
    <property type="entry name" value="E3 ubiquitin-protein ligase SopA"/>
    <property type="match status" value="1"/>
</dbReference>